<dbReference type="CDD" id="cd02440">
    <property type="entry name" value="AdoMet_MTases"/>
    <property type="match status" value="1"/>
</dbReference>
<dbReference type="InterPro" id="IPR052356">
    <property type="entry name" value="Thiol_S-MT"/>
</dbReference>
<feature type="domain" description="Methyltransferase type 11" evidence="1">
    <location>
        <begin position="44"/>
        <end position="137"/>
    </location>
</feature>
<dbReference type="PANTHER" id="PTHR45036">
    <property type="entry name" value="METHYLTRANSFERASE LIKE 7B"/>
    <property type="match status" value="1"/>
</dbReference>
<dbReference type="PANTHER" id="PTHR45036:SF1">
    <property type="entry name" value="METHYLTRANSFERASE LIKE 7A"/>
    <property type="match status" value="1"/>
</dbReference>
<dbReference type="SUPFAM" id="SSF53335">
    <property type="entry name" value="S-adenosyl-L-methionine-dependent methyltransferases"/>
    <property type="match status" value="1"/>
</dbReference>
<keyword evidence="3" id="KW-1185">Reference proteome</keyword>
<dbReference type="GO" id="GO:0008168">
    <property type="term" value="F:methyltransferase activity"/>
    <property type="evidence" value="ECO:0007669"/>
    <property type="project" value="UniProtKB-KW"/>
</dbReference>
<name>A0ABW3ZY57_9BACI</name>
<dbReference type="GO" id="GO:0032259">
    <property type="term" value="P:methylation"/>
    <property type="evidence" value="ECO:0007669"/>
    <property type="project" value="UniProtKB-KW"/>
</dbReference>
<accession>A0ABW3ZY57</accession>
<dbReference type="Proteomes" id="UP001597178">
    <property type="component" value="Unassembled WGS sequence"/>
</dbReference>
<evidence type="ECO:0000313" key="2">
    <source>
        <dbReference type="EMBL" id="MFD1362803.1"/>
    </source>
</evidence>
<keyword evidence="2" id="KW-0808">Transferase</keyword>
<reference evidence="3" key="1">
    <citation type="journal article" date="2019" name="Int. J. Syst. Evol. Microbiol.">
        <title>The Global Catalogue of Microorganisms (GCM) 10K type strain sequencing project: providing services to taxonomists for standard genome sequencing and annotation.</title>
        <authorList>
            <consortium name="The Broad Institute Genomics Platform"/>
            <consortium name="The Broad Institute Genome Sequencing Center for Infectious Disease"/>
            <person name="Wu L."/>
            <person name="Ma J."/>
        </authorList>
    </citation>
    <scope>NUCLEOTIDE SEQUENCE [LARGE SCALE GENOMIC DNA]</scope>
    <source>
        <strain evidence="3">CCUG 54822</strain>
    </source>
</reference>
<evidence type="ECO:0000259" key="1">
    <source>
        <dbReference type="Pfam" id="PF08241"/>
    </source>
</evidence>
<dbReference type="InterPro" id="IPR013216">
    <property type="entry name" value="Methyltransf_11"/>
</dbReference>
<gene>
    <name evidence="2" type="ORF">ACFQ4A_14170</name>
</gene>
<dbReference type="Gene3D" id="3.40.50.150">
    <property type="entry name" value="Vaccinia Virus protein VP39"/>
    <property type="match status" value="1"/>
</dbReference>
<keyword evidence="2" id="KW-0489">Methyltransferase</keyword>
<dbReference type="EC" id="2.1.1.-" evidence="2"/>
<protein>
    <submittedName>
        <fullName evidence="2">Class I SAM-dependent methyltransferase</fullName>
        <ecNumber evidence="2">2.1.1.-</ecNumber>
    </submittedName>
</protein>
<organism evidence="2 3">
    <name type="scientific">Lentibacillus salinarum</name>
    <dbReference type="NCBI Taxonomy" id="446820"/>
    <lineage>
        <taxon>Bacteria</taxon>
        <taxon>Bacillati</taxon>
        <taxon>Bacillota</taxon>
        <taxon>Bacilli</taxon>
        <taxon>Bacillales</taxon>
        <taxon>Bacillaceae</taxon>
        <taxon>Lentibacillus</taxon>
    </lineage>
</organism>
<proteinExistence type="predicted"/>
<dbReference type="RefSeq" id="WP_382401708.1">
    <property type="nucleotide sequence ID" value="NZ_JBHTNH010000028.1"/>
</dbReference>
<sequence>MKSNRNEVIQKRYNRISHVYNLMDRMIRDKWRKQLLYDLHGEILEVGIGTGSNLPYYPDHIQLTGIDFSKGMLSHARKQARQISFPLKLLEMDAQEMFFENNTFDFIVATCVYCSVPDPIQGMKEMRRVCKPGGKILLLEHMRSDNPILGKAMDVINPIVVGTYGANINRRTIQNIERAGLKVENEVHLFGSVMRRLSLSPNK</sequence>
<dbReference type="InterPro" id="IPR029063">
    <property type="entry name" value="SAM-dependent_MTases_sf"/>
</dbReference>
<comment type="caution">
    <text evidence="2">The sequence shown here is derived from an EMBL/GenBank/DDBJ whole genome shotgun (WGS) entry which is preliminary data.</text>
</comment>
<evidence type="ECO:0000313" key="3">
    <source>
        <dbReference type="Proteomes" id="UP001597178"/>
    </source>
</evidence>
<dbReference type="Pfam" id="PF08241">
    <property type="entry name" value="Methyltransf_11"/>
    <property type="match status" value="1"/>
</dbReference>
<dbReference type="EMBL" id="JBHTNH010000028">
    <property type="protein sequence ID" value="MFD1362803.1"/>
    <property type="molecule type" value="Genomic_DNA"/>
</dbReference>